<reference evidence="2" key="2">
    <citation type="submission" date="2021-08" db="EMBL/GenBank/DDBJ databases">
        <authorList>
            <person name="Eriksson T."/>
        </authorList>
    </citation>
    <scope>NUCLEOTIDE SEQUENCE</scope>
    <source>
        <strain evidence="2">Stoneville</strain>
        <tissue evidence="2">Whole head</tissue>
    </source>
</reference>
<organism evidence="2 3">
    <name type="scientific">Tenebrio molitor</name>
    <name type="common">Yellow mealworm beetle</name>
    <dbReference type="NCBI Taxonomy" id="7067"/>
    <lineage>
        <taxon>Eukaryota</taxon>
        <taxon>Metazoa</taxon>
        <taxon>Ecdysozoa</taxon>
        <taxon>Arthropoda</taxon>
        <taxon>Hexapoda</taxon>
        <taxon>Insecta</taxon>
        <taxon>Pterygota</taxon>
        <taxon>Neoptera</taxon>
        <taxon>Endopterygota</taxon>
        <taxon>Coleoptera</taxon>
        <taxon>Polyphaga</taxon>
        <taxon>Cucujiformia</taxon>
        <taxon>Tenebrionidae</taxon>
        <taxon>Tenebrio</taxon>
    </lineage>
</organism>
<comment type="caution">
    <text evidence="2">The sequence shown here is derived from an EMBL/GenBank/DDBJ whole genome shotgun (WGS) entry which is preliminary data.</text>
</comment>
<gene>
    <name evidence="2" type="ORF">GEV33_003089</name>
</gene>
<sequence length="157" mass="17558">MTDHLLQPTEIPLIITSTNSSPDASRNVADRRRKSVDVRKQSTHGEGKTLQPGGSFKYEIGRNRSVSNLISLPAKWSSVRIKGTGFNESRKSIVKIEACNGLPMGKNMEYQNLLSPTQNQVKKNIGNVSGRVVRNRVGGFVMGWFLEQLERIETLLY</sequence>
<dbReference type="Proteomes" id="UP000719412">
    <property type="component" value="Unassembled WGS sequence"/>
</dbReference>
<keyword evidence="3" id="KW-1185">Reference proteome</keyword>
<dbReference type="AlphaFoldDB" id="A0A8J6HST7"/>
<evidence type="ECO:0000313" key="3">
    <source>
        <dbReference type="Proteomes" id="UP000719412"/>
    </source>
</evidence>
<reference evidence="2" key="1">
    <citation type="journal article" date="2020" name="J Insects Food Feed">
        <title>The yellow mealworm (Tenebrio molitor) genome: a resource for the emerging insects as food and feed industry.</title>
        <authorList>
            <person name="Eriksson T."/>
            <person name="Andere A."/>
            <person name="Kelstrup H."/>
            <person name="Emery V."/>
            <person name="Picard C."/>
        </authorList>
    </citation>
    <scope>NUCLEOTIDE SEQUENCE</scope>
    <source>
        <strain evidence="2">Stoneville</strain>
        <tissue evidence="2">Whole head</tissue>
    </source>
</reference>
<protein>
    <submittedName>
        <fullName evidence="2">Uncharacterized protein</fullName>
    </submittedName>
</protein>
<name>A0A8J6HST7_TENMO</name>
<accession>A0A8J6HST7</accession>
<feature type="compositionally biased region" description="Polar residues" evidence="1">
    <location>
        <begin position="15"/>
        <end position="24"/>
    </location>
</feature>
<proteinExistence type="predicted"/>
<evidence type="ECO:0000256" key="1">
    <source>
        <dbReference type="SAM" id="MobiDB-lite"/>
    </source>
</evidence>
<feature type="region of interest" description="Disordered" evidence="1">
    <location>
        <begin position="1"/>
        <end position="57"/>
    </location>
</feature>
<dbReference type="EMBL" id="JABDTM020013926">
    <property type="protein sequence ID" value="KAH0819702.1"/>
    <property type="molecule type" value="Genomic_DNA"/>
</dbReference>
<evidence type="ECO:0000313" key="2">
    <source>
        <dbReference type="EMBL" id="KAH0819702.1"/>
    </source>
</evidence>
<feature type="compositionally biased region" description="Basic and acidic residues" evidence="1">
    <location>
        <begin position="35"/>
        <end position="47"/>
    </location>
</feature>